<dbReference type="InterPro" id="IPR029045">
    <property type="entry name" value="ClpP/crotonase-like_dom_sf"/>
</dbReference>
<dbReference type="Pfam" id="PF00574">
    <property type="entry name" value="CLP_protease"/>
    <property type="match status" value="1"/>
</dbReference>
<dbReference type="InterPro" id="IPR023562">
    <property type="entry name" value="ClpP/TepA"/>
</dbReference>
<evidence type="ECO:0000313" key="3">
    <source>
        <dbReference type="EMBL" id="CEM00799.1"/>
    </source>
</evidence>
<dbReference type="Gene3D" id="3.90.226.10">
    <property type="entry name" value="2-enoyl-CoA Hydratase, Chain A, domain 1"/>
    <property type="match status" value="1"/>
</dbReference>
<dbReference type="GO" id="GO:0004176">
    <property type="term" value="F:ATP-dependent peptidase activity"/>
    <property type="evidence" value="ECO:0007669"/>
    <property type="project" value="InterPro"/>
</dbReference>
<dbReference type="OrthoDB" id="2017408at2759"/>
<dbReference type="STRING" id="1169540.A0A0G4ERW5"/>
<reference evidence="3 4" key="1">
    <citation type="submission" date="2014-11" db="EMBL/GenBank/DDBJ databases">
        <authorList>
            <person name="Zhu J."/>
            <person name="Qi W."/>
            <person name="Song R."/>
        </authorList>
    </citation>
    <scope>NUCLEOTIDE SEQUENCE [LARGE SCALE GENOMIC DNA]</scope>
</reference>
<proteinExistence type="inferred from homology"/>
<organism evidence="3 4">
    <name type="scientific">Vitrella brassicaformis (strain CCMP3155)</name>
    <dbReference type="NCBI Taxonomy" id="1169540"/>
    <lineage>
        <taxon>Eukaryota</taxon>
        <taxon>Sar</taxon>
        <taxon>Alveolata</taxon>
        <taxon>Colpodellida</taxon>
        <taxon>Vitrellaceae</taxon>
        <taxon>Vitrella</taxon>
    </lineage>
</organism>
<dbReference type="SUPFAM" id="SSF52096">
    <property type="entry name" value="ClpP/crotonase"/>
    <property type="match status" value="1"/>
</dbReference>
<dbReference type="PANTHER" id="PTHR10381">
    <property type="entry name" value="ATP-DEPENDENT CLP PROTEASE PROTEOLYTIC SUBUNIT"/>
    <property type="match status" value="1"/>
</dbReference>
<dbReference type="CDD" id="cd07017">
    <property type="entry name" value="S14_ClpP_2"/>
    <property type="match status" value="1"/>
</dbReference>
<dbReference type="GO" id="GO:0006515">
    <property type="term" value="P:protein quality control for misfolded or incompletely synthesized proteins"/>
    <property type="evidence" value="ECO:0007669"/>
    <property type="project" value="TreeGrafter"/>
</dbReference>
<gene>
    <name evidence="3" type="ORF">Vbra_2119</name>
</gene>
<comment type="similarity">
    <text evidence="1 2">Belongs to the peptidase S14 family.</text>
</comment>
<dbReference type="AlphaFoldDB" id="A0A0G4ERW5"/>
<dbReference type="EMBL" id="CDMY01000299">
    <property type="protein sequence ID" value="CEM00799.1"/>
    <property type="molecule type" value="Genomic_DNA"/>
</dbReference>
<accession>A0A0G4ERW5</accession>
<name>A0A0G4ERW5_VITBC</name>
<dbReference type="GO" id="GO:0051117">
    <property type="term" value="F:ATPase binding"/>
    <property type="evidence" value="ECO:0007669"/>
    <property type="project" value="TreeGrafter"/>
</dbReference>
<keyword evidence="4" id="KW-1185">Reference proteome</keyword>
<sequence>MMPSTTPQVPYKPPGSDFYTWVDLNTRLLRDRVIFVGRFLDEEAANQIIATLLYLRSEDSTRPISLYMNVPGALMKPSLAIYDAMIGVECPISTLNLGLATGMGAFLCAAGTPGQRFCLPNARFLMQKTGMEEGMRGQATDLAIDVAENYKDNERMLAKLAQHTGQSLTKIKKDFERDFYLTANEAKLYGVVDKVLLPKYSRSDPAMRAEFGRFEGEPQRYQDYRESSGWGGAPSYTKG</sequence>
<dbReference type="PRINTS" id="PR00127">
    <property type="entry name" value="CLPPROTEASEP"/>
</dbReference>
<dbReference type="PANTHER" id="PTHR10381:SF11">
    <property type="entry name" value="ATP-DEPENDENT CLP PROTEASE PROTEOLYTIC SUBUNIT, MITOCHONDRIAL"/>
    <property type="match status" value="1"/>
</dbReference>
<dbReference type="HAMAP" id="MF_00444">
    <property type="entry name" value="ClpP"/>
    <property type="match status" value="1"/>
</dbReference>
<dbReference type="PhylomeDB" id="A0A0G4ERW5"/>
<dbReference type="GO" id="GO:0004252">
    <property type="term" value="F:serine-type endopeptidase activity"/>
    <property type="evidence" value="ECO:0007669"/>
    <property type="project" value="InterPro"/>
</dbReference>
<protein>
    <recommendedName>
        <fullName evidence="2">ATP-dependent Clp protease proteolytic subunit</fullName>
    </recommendedName>
</protein>
<dbReference type="OMA" id="RFLMQRT"/>
<dbReference type="InParanoid" id="A0A0G4ERW5"/>
<evidence type="ECO:0000256" key="1">
    <source>
        <dbReference type="ARBA" id="ARBA00007039"/>
    </source>
</evidence>
<dbReference type="GO" id="GO:0009368">
    <property type="term" value="C:endopeptidase Clp complex"/>
    <property type="evidence" value="ECO:0007669"/>
    <property type="project" value="TreeGrafter"/>
</dbReference>
<evidence type="ECO:0000313" key="4">
    <source>
        <dbReference type="Proteomes" id="UP000041254"/>
    </source>
</evidence>
<evidence type="ECO:0000256" key="2">
    <source>
        <dbReference type="RuleBase" id="RU003567"/>
    </source>
</evidence>
<dbReference type="InterPro" id="IPR001907">
    <property type="entry name" value="ClpP"/>
</dbReference>
<dbReference type="VEuPathDB" id="CryptoDB:Vbra_2119"/>
<dbReference type="Proteomes" id="UP000041254">
    <property type="component" value="Unassembled WGS sequence"/>
</dbReference>